<reference evidence="1" key="1">
    <citation type="submission" date="2020-10" db="EMBL/GenBank/DDBJ databases">
        <authorList>
            <person name="Gilroy R."/>
        </authorList>
    </citation>
    <scope>NUCLEOTIDE SEQUENCE</scope>
    <source>
        <strain evidence="1">CHK184-20233</strain>
    </source>
</reference>
<protein>
    <submittedName>
        <fullName evidence="1">Uncharacterized protein</fullName>
    </submittedName>
</protein>
<dbReference type="Proteomes" id="UP000824232">
    <property type="component" value="Unassembled WGS sequence"/>
</dbReference>
<name>A0A9D1DUQ7_9FIRM</name>
<dbReference type="AlphaFoldDB" id="A0A9D1DUQ7"/>
<organism evidence="1 2">
    <name type="scientific">Candidatus Onthousia excrementipullorum</name>
    <dbReference type="NCBI Taxonomy" id="2840884"/>
    <lineage>
        <taxon>Bacteria</taxon>
        <taxon>Bacillati</taxon>
        <taxon>Bacillota</taxon>
        <taxon>Bacilli</taxon>
        <taxon>Candidatus Onthousia</taxon>
    </lineage>
</organism>
<reference evidence="1" key="2">
    <citation type="journal article" date="2021" name="PeerJ">
        <title>Extensive microbial diversity within the chicken gut microbiome revealed by metagenomics and culture.</title>
        <authorList>
            <person name="Gilroy R."/>
            <person name="Ravi A."/>
            <person name="Getino M."/>
            <person name="Pursley I."/>
            <person name="Horton D.L."/>
            <person name="Alikhan N.F."/>
            <person name="Baker D."/>
            <person name="Gharbi K."/>
            <person name="Hall N."/>
            <person name="Watson M."/>
            <person name="Adriaenssens E.M."/>
            <person name="Foster-Nyarko E."/>
            <person name="Jarju S."/>
            <person name="Secka A."/>
            <person name="Antonio M."/>
            <person name="Oren A."/>
            <person name="Chaudhuri R.R."/>
            <person name="La Ragione R."/>
            <person name="Hildebrand F."/>
            <person name="Pallen M.J."/>
        </authorList>
    </citation>
    <scope>NUCLEOTIDE SEQUENCE</scope>
    <source>
        <strain evidence="1">CHK184-20233</strain>
    </source>
</reference>
<evidence type="ECO:0000313" key="1">
    <source>
        <dbReference type="EMBL" id="HIR59351.1"/>
    </source>
</evidence>
<comment type="caution">
    <text evidence="1">The sequence shown here is derived from an EMBL/GenBank/DDBJ whole genome shotgun (WGS) entry which is preliminary data.</text>
</comment>
<sequence length="113" mass="13539">MEKYIKNGNNKIKFKTVTKFTDRLKGFRFYLYPIKEGLCYPKKKMINTYFVCQKLDIVVTDKENNILAIYPSIRTEKFIRPRLKAYYIYLLPEGSSKGLENYDKLRIMTKETD</sequence>
<gene>
    <name evidence="1" type="ORF">IAB38_04805</name>
</gene>
<accession>A0A9D1DUQ7</accession>
<proteinExistence type="predicted"/>
<dbReference type="EMBL" id="DVHC01000051">
    <property type="protein sequence ID" value="HIR59351.1"/>
    <property type="molecule type" value="Genomic_DNA"/>
</dbReference>
<evidence type="ECO:0000313" key="2">
    <source>
        <dbReference type="Proteomes" id="UP000824232"/>
    </source>
</evidence>